<dbReference type="Gene3D" id="1.10.132.60">
    <property type="entry name" value="DNA polymerase family B, C-terminal domain"/>
    <property type="match status" value="1"/>
</dbReference>
<dbReference type="Pfam" id="PF00136">
    <property type="entry name" value="DNA_pol_B"/>
    <property type="match status" value="1"/>
</dbReference>
<dbReference type="SUPFAM" id="SSF53098">
    <property type="entry name" value="Ribonuclease H-like"/>
    <property type="match status" value="1"/>
</dbReference>
<dbReference type="InterPro" id="IPR017964">
    <property type="entry name" value="DNA-dir_DNA_pol_B_CS"/>
</dbReference>
<evidence type="ECO:0000256" key="7">
    <source>
        <dbReference type="ARBA" id="ARBA00049244"/>
    </source>
</evidence>
<dbReference type="PRINTS" id="PR00106">
    <property type="entry name" value="DNAPOLB"/>
</dbReference>
<dbReference type="GO" id="GO:0039693">
    <property type="term" value="P:viral DNA genome replication"/>
    <property type="evidence" value="ECO:0007669"/>
    <property type="project" value="UniProtKB-KW"/>
</dbReference>
<dbReference type="InterPro" id="IPR050240">
    <property type="entry name" value="DNA_pol_type-B"/>
</dbReference>
<dbReference type="GO" id="GO:0003677">
    <property type="term" value="F:DNA binding"/>
    <property type="evidence" value="ECO:0007669"/>
    <property type="project" value="UniProtKB-KW"/>
</dbReference>
<keyword evidence="3 8" id="KW-0548">Nucleotidyltransferase</keyword>
<comment type="catalytic activity">
    <reaction evidence="7 8">
        <text>DNA(n) + a 2'-deoxyribonucleoside 5'-triphosphate = DNA(n+1) + diphosphate</text>
        <dbReference type="Rhea" id="RHEA:22508"/>
        <dbReference type="Rhea" id="RHEA-COMP:17339"/>
        <dbReference type="Rhea" id="RHEA-COMP:17340"/>
        <dbReference type="ChEBI" id="CHEBI:33019"/>
        <dbReference type="ChEBI" id="CHEBI:61560"/>
        <dbReference type="ChEBI" id="CHEBI:173112"/>
        <dbReference type="EC" id="2.7.7.7"/>
    </reaction>
</comment>
<keyword evidence="4 8" id="KW-0239">DNA-directed DNA polymerase</keyword>
<comment type="similarity">
    <text evidence="1 8">Belongs to the DNA polymerase type-B family.</text>
</comment>
<dbReference type="InterPro" id="IPR012337">
    <property type="entry name" value="RNaseH-like_sf"/>
</dbReference>
<keyword evidence="2 8" id="KW-0808">Transferase</keyword>
<accession>A0A4D5XF79</accession>
<evidence type="ECO:0000256" key="4">
    <source>
        <dbReference type="ARBA" id="ARBA00022932"/>
    </source>
</evidence>
<evidence type="ECO:0000313" key="11">
    <source>
        <dbReference type="EMBL" id="QBK90260.1"/>
    </source>
</evidence>
<dbReference type="InterPro" id="IPR006133">
    <property type="entry name" value="DNA-dir_DNA_pol_B_exonuc"/>
</dbReference>
<evidence type="ECO:0000256" key="5">
    <source>
        <dbReference type="ARBA" id="ARBA00023109"/>
    </source>
</evidence>
<evidence type="ECO:0000256" key="8">
    <source>
        <dbReference type="RuleBase" id="RU000442"/>
    </source>
</evidence>
<name>A0A4D5XF79_9VIRU</name>
<evidence type="ECO:0000259" key="9">
    <source>
        <dbReference type="Pfam" id="PF00136"/>
    </source>
</evidence>
<keyword evidence="8" id="KW-0235">DNA replication</keyword>
<gene>
    <name evidence="11" type="ORF">LCPAC102_01730</name>
</gene>
<evidence type="ECO:0000256" key="3">
    <source>
        <dbReference type="ARBA" id="ARBA00022695"/>
    </source>
</evidence>
<dbReference type="EC" id="2.7.7.7" evidence="8"/>
<dbReference type="GO" id="GO:0006297">
    <property type="term" value="P:nucleotide-excision repair, DNA gap filling"/>
    <property type="evidence" value="ECO:0007669"/>
    <property type="project" value="TreeGrafter"/>
</dbReference>
<dbReference type="Gene3D" id="1.10.287.690">
    <property type="entry name" value="Helix hairpin bin"/>
    <property type="match status" value="1"/>
</dbReference>
<dbReference type="InterPro" id="IPR023211">
    <property type="entry name" value="DNA_pol_palm_dom_sf"/>
</dbReference>
<sequence length="1076" mass="126136">MPYDWYEEDDWINDSMSINAWCLDRDSNPTLVRFTGFNPKIYIQLPKFVNRRHMIWTRQSTNLIYDFLAKKMDENAPTNHMSSMGKKLYGYTMDKYAIMQLFFSTKKAIYACKKLLNNPINVPGLGTIKLIVWGDDVKSVLQFIVMAKCRYTQWFNAIASPVNEAQKISTLKYEYIVKYTDIKPISLEDSKEWTTSPYILSYDIEVYSDNHNAFPIKAFAKHVAYMISCTFQRVGNINTRTRYLIILGDCDDLDNAEVIRVSDEYELCLAFTNLINRLNPDILIGYNTFSFDDSYLDARLKRLGKEWDIGGSRLKDVIPVFRTAGWTSKQSRYNDINYIYFPGRINIDMYGVIKKEQKLSKYTLNHVSKTFLNNSKYEVPYKEMFEIYALQDTAKDAYERCIKEWIYKDSDEILDKSMYVSSCNDLKPIYHSNIKDDVIKEVVIKYEYAKSEMTRVSAYCVQDAELVIDLFDYFNMWIGLIEMSNIVDVRIFDVYSRGQQIRGFSQMYRLLENEPYTIFMDKIDVTDDSKFQGAYVGNPVPGLYDQVITFDFSSLYPSIIMDSNICYSTYIDNSIEMTPDEEEEKCNIIYVEFEYDDEEGNIIKGKRKHRYIKAKYHVGYIPRLVRYLVEERKKVKNLIKKIGDSNPSLVAILEKRQWALKIAANSIYGVLGIKKGRLPFREGAESVTARGRDLILECNKYVEDTYGASVIYGDTDSLMIILPNIKDIKECIRMGHKINDELTGLFGKDLTLVLEKIARTVFIAPKKYAMWKYDISEKVKVINDKDKNEWIDNPGYAKLYPTDHQDAYLLRGIVLSRRDNCEWQRRVYRKVLFNLLEIKPMMENIDMIIEECYNFLHGKVPWNDLIIIKGLGSNYKDEEYHMKVFSDHLKSIGKPATPGTRLEYVIVNTRNKDIKLGPKMRLPETYLDRMDSDNSEPIDYIYYLEHVLMNCIEQLVQVGYKNEIIKRIKYETTIRYTSIINDLVGKGLQEIMMPYWTYTEGDVIKTVDLLLNDDSPIKNKVVMSRREYINSNDLFHPKLLNRPIDQFCRSISKDMINEYIKYRGSNKLYNKLIDLN</sequence>
<evidence type="ECO:0000256" key="2">
    <source>
        <dbReference type="ARBA" id="ARBA00022679"/>
    </source>
</evidence>
<dbReference type="GO" id="GO:0045004">
    <property type="term" value="P:DNA replication proofreading"/>
    <property type="evidence" value="ECO:0007669"/>
    <property type="project" value="TreeGrafter"/>
</dbReference>
<dbReference type="InterPro" id="IPR006172">
    <property type="entry name" value="DNA-dir_DNA_pol_B"/>
</dbReference>
<evidence type="ECO:0000259" key="10">
    <source>
        <dbReference type="Pfam" id="PF03104"/>
    </source>
</evidence>
<proteinExistence type="inferred from homology"/>
<dbReference type="SMART" id="SM00486">
    <property type="entry name" value="POLBc"/>
    <property type="match status" value="1"/>
</dbReference>
<dbReference type="GO" id="GO:0006287">
    <property type="term" value="P:base-excision repair, gap-filling"/>
    <property type="evidence" value="ECO:0007669"/>
    <property type="project" value="TreeGrafter"/>
</dbReference>
<keyword evidence="6 8" id="KW-0238">DNA-binding</keyword>
<protein>
    <recommendedName>
        <fullName evidence="8">DNA polymerase</fullName>
        <ecNumber evidence="8">2.7.7.7</ecNumber>
    </recommendedName>
</protein>
<dbReference type="PANTHER" id="PTHR10322:SF23">
    <property type="entry name" value="DNA POLYMERASE DELTA CATALYTIC SUBUNIT"/>
    <property type="match status" value="1"/>
</dbReference>
<dbReference type="PANTHER" id="PTHR10322">
    <property type="entry name" value="DNA POLYMERASE CATALYTIC SUBUNIT"/>
    <property type="match status" value="1"/>
</dbReference>
<dbReference type="InterPro" id="IPR042087">
    <property type="entry name" value="DNA_pol_B_thumb"/>
</dbReference>
<dbReference type="Gene3D" id="3.90.1600.10">
    <property type="entry name" value="Palm domain of DNA polymerase"/>
    <property type="match status" value="1"/>
</dbReference>
<dbReference type="GO" id="GO:0003887">
    <property type="term" value="F:DNA-directed DNA polymerase activity"/>
    <property type="evidence" value="ECO:0007669"/>
    <property type="project" value="UniProtKB-KW"/>
</dbReference>
<dbReference type="Pfam" id="PF03104">
    <property type="entry name" value="DNA_pol_B_exo1"/>
    <property type="match status" value="1"/>
</dbReference>
<dbReference type="Gene3D" id="3.30.420.10">
    <property type="entry name" value="Ribonuclease H-like superfamily/Ribonuclease H"/>
    <property type="match status" value="1"/>
</dbReference>
<dbReference type="GO" id="GO:0000166">
    <property type="term" value="F:nucleotide binding"/>
    <property type="evidence" value="ECO:0007669"/>
    <property type="project" value="InterPro"/>
</dbReference>
<dbReference type="EMBL" id="MK500471">
    <property type="protein sequence ID" value="QBK90260.1"/>
    <property type="molecule type" value="Genomic_DNA"/>
</dbReference>
<feature type="domain" description="DNA-directed DNA polymerase family B exonuclease" evidence="10">
    <location>
        <begin position="132"/>
        <end position="367"/>
    </location>
</feature>
<reference evidence="11" key="1">
    <citation type="journal article" date="2019" name="MBio">
        <title>Virus Genomes from Deep Sea Sediments Expand the Ocean Megavirome and Support Independent Origins of Viral Gigantism.</title>
        <authorList>
            <person name="Backstrom D."/>
            <person name="Yutin N."/>
            <person name="Jorgensen S.L."/>
            <person name="Dharamshi J."/>
            <person name="Homa F."/>
            <person name="Zaremba-Niedwiedzka K."/>
            <person name="Spang A."/>
            <person name="Wolf Y.I."/>
            <person name="Koonin E.V."/>
            <person name="Ettema T.J."/>
        </authorList>
    </citation>
    <scope>NUCLEOTIDE SEQUENCE</scope>
</reference>
<dbReference type="InterPro" id="IPR043502">
    <property type="entry name" value="DNA/RNA_pol_sf"/>
</dbReference>
<dbReference type="InterPro" id="IPR006134">
    <property type="entry name" value="DNA-dir_DNA_pol_B_multi_dom"/>
</dbReference>
<feature type="domain" description="DNA-directed DNA polymerase family B multifunctional" evidence="9">
    <location>
        <begin position="493"/>
        <end position="956"/>
    </location>
</feature>
<evidence type="ECO:0000256" key="6">
    <source>
        <dbReference type="ARBA" id="ARBA00023125"/>
    </source>
</evidence>
<organism evidence="11">
    <name type="scientific">Pithovirus LCPAC102</name>
    <dbReference type="NCBI Taxonomy" id="2506587"/>
    <lineage>
        <taxon>Viruses</taxon>
        <taxon>Pithoviruses</taxon>
    </lineage>
</organism>
<dbReference type="SUPFAM" id="SSF56672">
    <property type="entry name" value="DNA/RNA polymerases"/>
    <property type="match status" value="1"/>
</dbReference>
<dbReference type="GO" id="GO:0008296">
    <property type="term" value="F:3'-5'-DNA exonuclease activity"/>
    <property type="evidence" value="ECO:0007669"/>
    <property type="project" value="TreeGrafter"/>
</dbReference>
<keyword evidence="5" id="KW-1194">Viral DNA replication</keyword>
<evidence type="ECO:0000256" key="1">
    <source>
        <dbReference type="ARBA" id="ARBA00005755"/>
    </source>
</evidence>
<dbReference type="PROSITE" id="PS00116">
    <property type="entry name" value="DNA_POLYMERASE_B"/>
    <property type="match status" value="1"/>
</dbReference>
<dbReference type="InterPro" id="IPR036397">
    <property type="entry name" value="RNaseH_sf"/>
</dbReference>